<dbReference type="Proteomes" id="UP001432027">
    <property type="component" value="Unassembled WGS sequence"/>
</dbReference>
<evidence type="ECO:0000313" key="1">
    <source>
        <dbReference type="EMBL" id="GMS88088.1"/>
    </source>
</evidence>
<reference evidence="1" key="1">
    <citation type="submission" date="2023-10" db="EMBL/GenBank/DDBJ databases">
        <title>Genome assembly of Pristionchus species.</title>
        <authorList>
            <person name="Yoshida K."/>
            <person name="Sommer R.J."/>
        </authorList>
    </citation>
    <scope>NUCLEOTIDE SEQUENCE</scope>
    <source>
        <strain evidence="1">RS0144</strain>
    </source>
</reference>
<gene>
    <name evidence="1" type="ORF">PENTCL1PPCAC_10263</name>
</gene>
<protein>
    <submittedName>
        <fullName evidence="1">Uncharacterized protein</fullName>
    </submittedName>
</protein>
<dbReference type="AlphaFoldDB" id="A0AAV5T1M7"/>
<dbReference type="EMBL" id="BTSX01000003">
    <property type="protein sequence ID" value="GMS88088.1"/>
    <property type="molecule type" value="Genomic_DNA"/>
</dbReference>
<evidence type="ECO:0000313" key="2">
    <source>
        <dbReference type="Proteomes" id="UP001432027"/>
    </source>
</evidence>
<sequence length="66" mass="6639">ITSSPVFNSPIRFGPSLVSTIKSPEKQAAPAPSARNAPSSPRFSPALILMSAASCGLILGKGTCPG</sequence>
<feature type="non-terminal residue" evidence="1">
    <location>
        <position position="66"/>
    </location>
</feature>
<comment type="caution">
    <text evidence="1">The sequence shown here is derived from an EMBL/GenBank/DDBJ whole genome shotgun (WGS) entry which is preliminary data.</text>
</comment>
<feature type="non-terminal residue" evidence="1">
    <location>
        <position position="1"/>
    </location>
</feature>
<keyword evidence="2" id="KW-1185">Reference proteome</keyword>
<name>A0AAV5T1M7_9BILA</name>
<organism evidence="1 2">
    <name type="scientific">Pristionchus entomophagus</name>
    <dbReference type="NCBI Taxonomy" id="358040"/>
    <lineage>
        <taxon>Eukaryota</taxon>
        <taxon>Metazoa</taxon>
        <taxon>Ecdysozoa</taxon>
        <taxon>Nematoda</taxon>
        <taxon>Chromadorea</taxon>
        <taxon>Rhabditida</taxon>
        <taxon>Rhabditina</taxon>
        <taxon>Diplogasteromorpha</taxon>
        <taxon>Diplogasteroidea</taxon>
        <taxon>Neodiplogasteridae</taxon>
        <taxon>Pristionchus</taxon>
    </lineage>
</organism>
<proteinExistence type="predicted"/>
<accession>A0AAV5T1M7</accession>